<accession>A0A0S4TXP3</accession>
<gene>
    <name evidence="1" type="ORF">RUN39_v1_800043</name>
</gene>
<evidence type="ECO:0000313" key="1">
    <source>
        <dbReference type="EMBL" id="CUV14451.1"/>
    </source>
</evidence>
<name>A0A0S4TXP3_RALSL</name>
<sequence length="72" mass="7628">MLGGAQARKAAALISQPAATQLAIQAAITAPISNHFMIVLLTTLALPVQAIDVRTTDLKFRCCSAEEQYGWG</sequence>
<dbReference type="EMBL" id="LN899819">
    <property type="protein sequence ID" value="CUV14451.1"/>
    <property type="molecule type" value="Genomic_DNA"/>
</dbReference>
<organism evidence="1">
    <name type="scientific">Ralstonia solanacearum</name>
    <name type="common">Pseudomonas solanacearum</name>
    <dbReference type="NCBI Taxonomy" id="305"/>
    <lineage>
        <taxon>Bacteria</taxon>
        <taxon>Pseudomonadati</taxon>
        <taxon>Pseudomonadota</taxon>
        <taxon>Betaproteobacteria</taxon>
        <taxon>Burkholderiales</taxon>
        <taxon>Burkholderiaceae</taxon>
        <taxon>Ralstonia</taxon>
        <taxon>Ralstonia solanacearum species complex</taxon>
    </lineage>
</organism>
<proteinExistence type="predicted"/>
<dbReference type="AlphaFoldDB" id="A0A0S4TXP3"/>
<reference evidence="1" key="1">
    <citation type="submission" date="2015-10" db="EMBL/GenBank/DDBJ databases">
        <authorList>
            <person name="Gilbert D.G."/>
        </authorList>
    </citation>
    <scope>NUCLEOTIDE SEQUENCE</scope>
    <source>
        <strain evidence="1">Phyl III-seqv23</strain>
    </source>
</reference>
<protein>
    <submittedName>
        <fullName evidence="1">Hypothethical protein</fullName>
    </submittedName>
</protein>